<keyword evidence="10" id="KW-0975">Bacterial flagellum</keyword>
<evidence type="ECO:0000256" key="7">
    <source>
        <dbReference type="ARBA" id="ARBA00022927"/>
    </source>
</evidence>
<evidence type="ECO:0000256" key="5">
    <source>
        <dbReference type="ARBA" id="ARBA00022692"/>
    </source>
</evidence>
<dbReference type="Proteomes" id="UP000199608">
    <property type="component" value="Unassembled WGS sequence"/>
</dbReference>
<dbReference type="EMBL" id="FNLL01000002">
    <property type="protein sequence ID" value="SDT85846.1"/>
    <property type="molecule type" value="Genomic_DNA"/>
</dbReference>
<keyword evidence="9 12" id="KW-0472">Membrane</keyword>
<dbReference type="GO" id="GO:0009425">
    <property type="term" value="C:bacterial-type flagellum basal body"/>
    <property type="evidence" value="ECO:0007669"/>
    <property type="project" value="UniProtKB-SubCell"/>
</dbReference>
<dbReference type="NCBIfam" id="TIGR01103">
    <property type="entry name" value="fliP"/>
    <property type="match status" value="1"/>
</dbReference>
<keyword evidence="15" id="KW-1185">Reference proteome</keyword>
<keyword evidence="14" id="KW-0966">Cell projection</keyword>
<dbReference type="GO" id="GO:0005886">
    <property type="term" value="C:plasma membrane"/>
    <property type="evidence" value="ECO:0007669"/>
    <property type="project" value="UniProtKB-SubCell"/>
</dbReference>
<evidence type="ECO:0000313" key="15">
    <source>
        <dbReference type="Proteomes" id="UP000199608"/>
    </source>
</evidence>
<evidence type="ECO:0000256" key="1">
    <source>
        <dbReference type="ARBA" id="ARBA00006257"/>
    </source>
</evidence>
<evidence type="ECO:0000256" key="11">
    <source>
        <dbReference type="ARBA" id="ARBA00023225"/>
    </source>
</evidence>
<keyword evidence="3 12" id="KW-0813">Transport</keyword>
<name>A0A1H2DSQ8_9BACT</name>
<keyword evidence="6 12" id="KW-1005">Bacterial flagellum biogenesis</keyword>
<dbReference type="PANTHER" id="PTHR30587">
    <property type="entry name" value="FLAGELLAR BIOSYNTHETIC PROTEIN FLIP"/>
    <property type="match status" value="1"/>
</dbReference>
<evidence type="ECO:0000256" key="12">
    <source>
        <dbReference type="RuleBase" id="RU362069"/>
    </source>
</evidence>
<evidence type="ECO:0000256" key="8">
    <source>
        <dbReference type="ARBA" id="ARBA00022989"/>
    </source>
</evidence>
<feature type="chain" id="PRO_5011650334" description="Flagellar biosynthetic protein FliP" evidence="13">
    <location>
        <begin position="23"/>
        <end position="250"/>
    </location>
</feature>
<comment type="similarity">
    <text evidence="1 12">Belongs to the FliP/MopC/SpaP family.</text>
</comment>
<dbReference type="GO" id="GO:0044781">
    <property type="term" value="P:bacterial-type flagellum organization"/>
    <property type="evidence" value="ECO:0007669"/>
    <property type="project" value="UniProtKB-UniRule"/>
</dbReference>
<dbReference type="GO" id="GO:0009306">
    <property type="term" value="P:protein secretion"/>
    <property type="evidence" value="ECO:0007669"/>
    <property type="project" value="UniProtKB-UniRule"/>
</dbReference>
<keyword evidence="14" id="KW-0969">Cilium</keyword>
<keyword evidence="11 12" id="KW-1006">Bacterial flagellum protein export</keyword>
<evidence type="ECO:0000256" key="13">
    <source>
        <dbReference type="SAM" id="SignalP"/>
    </source>
</evidence>
<dbReference type="InterPro" id="IPR005838">
    <property type="entry name" value="T3SS_IM_P"/>
</dbReference>
<evidence type="ECO:0000256" key="10">
    <source>
        <dbReference type="ARBA" id="ARBA00023143"/>
    </source>
</evidence>
<evidence type="ECO:0000256" key="3">
    <source>
        <dbReference type="ARBA" id="ARBA00022448"/>
    </source>
</evidence>
<protein>
    <recommendedName>
        <fullName evidence="2 12">Flagellar biosynthetic protein FliP</fullName>
    </recommendedName>
</protein>
<dbReference type="PRINTS" id="PR00951">
    <property type="entry name" value="FLGBIOSNFLIP"/>
</dbReference>
<comment type="function">
    <text evidence="12">Plays a role in the flagellum-specific transport system.</text>
</comment>
<evidence type="ECO:0000256" key="9">
    <source>
        <dbReference type="ARBA" id="ARBA00023136"/>
    </source>
</evidence>
<accession>A0A1H2DSQ8</accession>
<dbReference type="PRINTS" id="PR01302">
    <property type="entry name" value="TYPE3IMPPROT"/>
</dbReference>
<feature type="transmembrane region" description="Helical" evidence="12">
    <location>
        <begin position="46"/>
        <end position="79"/>
    </location>
</feature>
<feature type="transmembrane region" description="Helical" evidence="12">
    <location>
        <begin position="187"/>
        <end position="212"/>
    </location>
</feature>
<reference evidence="15" key="1">
    <citation type="submission" date="2016-10" db="EMBL/GenBank/DDBJ databases">
        <authorList>
            <person name="Varghese N."/>
            <person name="Submissions S."/>
        </authorList>
    </citation>
    <scope>NUCLEOTIDE SEQUENCE [LARGE SCALE GENOMIC DNA]</scope>
    <source>
        <strain evidence="15">DSM 3384</strain>
    </source>
</reference>
<feature type="signal peptide" evidence="13">
    <location>
        <begin position="1"/>
        <end position="22"/>
    </location>
</feature>
<dbReference type="NCBIfam" id="NF009438">
    <property type="entry name" value="PRK12797.1"/>
    <property type="match status" value="1"/>
</dbReference>
<evidence type="ECO:0000256" key="2">
    <source>
        <dbReference type="ARBA" id="ARBA00021714"/>
    </source>
</evidence>
<keyword evidence="5 12" id="KW-0812">Transmembrane</keyword>
<dbReference type="InterPro" id="IPR005837">
    <property type="entry name" value="FliP"/>
</dbReference>
<proteinExistence type="inferred from homology"/>
<dbReference type="AlphaFoldDB" id="A0A1H2DSQ8"/>
<evidence type="ECO:0000313" key="14">
    <source>
        <dbReference type="EMBL" id="SDT85846.1"/>
    </source>
</evidence>
<dbReference type="RefSeq" id="WP_092230272.1">
    <property type="nucleotide sequence ID" value="NZ_FNLL01000002.1"/>
</dbReference>
<comment type="caution">
    <text evidence="12">Lacks conserved residue(s) required for the propagation of feature annotation.</text>
</comment>
<sequence>MKSRMVCLTFFFLVCAVGAAHAVTFPIPSLQLNVETAKTPEEVAVVLEIIALLTVLALAPAILILMTPFTRLIVVFHFLRQAIGTQSSPPNQVIVGLALFMTFFIIKPVAQEIYQQSLNPYLEREITYEKAFESAQVPIRKFLLINTRESDIALFVKGADMKKPETRDDVSLLVLIPAYVISELKTAFIIGFVLYIPFIVIDMVVASVLLAMGMMMLPPVMISLPFKLMLFVLVDGWHLICASLLKSFGV</sequence>
<feature type="transmembrane region" description="Helical" evidence="12">
    <location>
        <begin position="224"/>
        <end position="245"/>
    </location>
</feature>
<keyword evidence="8 12" id="KW-1133">Transmembrane helix</keyword>
<dbReference type="PROSITE" id="PS01061">
    <property type="entry name" value="FLIP_2"/>
    <property type="match status" value="1"/>
</dbReference>
<keyword evidence="14" id="KW-0282">Flagellum</keyword>
<organism evidence="14 15">
    <name type="scientific">Desulfobacula phenolica</name>
    <dbReference type="NCBI Taxonomy" id="90732"/>
    <lineage>
        <taxon>Bacteria</taxon>
        <taxon>Pseudomonadati</taxon>
        <taxon>Thermodesulfobacteriota</taxon>
        <taxon>Desulfobacteria</taxon>
        <taxon>Desulfobacterales</taxon>
        <taxon>Desulfobacteraceae</taxon>
        <taxon>Desulfobacula</taxon>
    </lineage>
</organism>
<keyword evidence="7 12" id="KW-0653">Protein transport</keyword>
<evidence type="ECO:0000256" key="4">
    <source>
        <dbReference type="ARBA" id="ARBA00022475"/>
    </source>
</evidence>
<dbReference type="PANTHER" id="PTHR30587:SF0">
    <property type="entry name" value="FLAGELLAR BIOSYNTHETIC PROTEIN FLIP"/>
    <property type="match status" value="1"/>
</dbReference>
<keyword evidence="4 12" id="KW-1003">Cell membrane</keyword>
<comment type="subcellular location">
    <subcellularLocation>
        <location evidence="12">Cell membrane</location>
        <topology evidence="12">Multi-pass membrane protein</topology>
    </subcellularLocation>
    <subcellularLocation>
        <location evidence="12">Bacterial flagellum basal body</location>
    </subcellularLocation>
</comment>
<dbReference type="Pfam" id="PF00813">
    <property type="entry name" value="FliP"/>
    <property type="match status" value="1"/>
</dbReference>
<keyword evidence="13" id="KW-0732">Signal</keyword>
<gene>
    <name evidence="12" type="primary">fliP</name>
    <name evidence="14" type="ORF">SAMN04487931_102101</name>
</gene>
<evidence type="ECO:0000256" key="6">
    <source>
        <dbReference type="ARBA" id="ARBA00022795"/>
    </source>
</evidence>